<evidence type="ECO:0000313" key="2">
    <source>
        <dbReference type="Proteomes" id="UP000076532"/>
    </source>
</evidence>
<dbReference type="AlphaFoldDB" id="A0A166WNF0"/>
<name>A0A166WNF0_9AGAM</name>
<evidence type="ECO:0000313" key="1">
    <source>
        <dbReference type="EMBL" id="KZP33937.1"/>
    </source>
</evidence>
<keyword evidence="2" id="KW-1185">Reference proteome</keyword>
<dbReference type="OrthoDB" id="2690740at2759"/>
<organism evidence="1 2">
    <name type="scientific">Athelia psychrophila</name>
    <dbReference type="NCBI Taxonomy" id="1759441"/>
    <lineage>
        <taxon>Eukaryota</taxon>
        <taxon>Fungi</taxon>
        <taxon>Dikarya</taxon>
        <taxon>Basidiomycota</taxon>
        <taxon>Agaricomycotina</taxon>
        <taxon>Agaricomycetes</taxon>
        <taxon>Agaricomycetidae</taxon>
        <taxon>Atheliales</taxon>
        <taxon>Atheliaceae</taxon>
        <taxon>Athelia</taxon>
    </lineage>
</organism>
<dbReference type="EMBL" id="KV417481">
    <property type="protein sequence ID" value="KZP33937.1"/>
    <property type="molecule type" value="Genomic_DNA"/>
</dbReference>
<protein>
    <submittedName>
        <fullName evidence="1">Uncharacterized protein</fullName>
    </submittedName>
</protein>
<accession>A0A166WNF0</accession>
<proteinExistence type="predicted"/>
<sequence>MLGKKKSTRTHANALAKPWYMNQNPPLVVWPAHIQREQYSGRNILDGGPNSITMLAKAFPQWAETCKAGLSRTRVEHMPWAIVTSAVHVLLCFTLNRLVRMLYFKHASGGSLVLVVTHEHSLKAQLDVWQAKMQIAFQEELYAVDTVSDVLFKLLALHFTWYNKFSERGAGASEDIHPNQLPQDGALKVNWGQRGPRESQDILKGGEICQVFRIFIFWQSQLWNALDQDVVITVV</sequence>
<gene>
    <name evidence="1" type="ORF">FIBSPDRAFT_881422</name>
</gene>
<reference evidence="1 2" key="1">
    <citation type="journal article" date="2016" name="Mol. Biol. Evol.">
        <title>Comparative Genomics of Early-Diverging Mushroom-Forming Fungi Provides Insights into the Origins of Lignocellulose Decay Capabilities.</title>
        <authorList>
            <person name="Nagy L.G."/>
            <person name="Riley R."/>
            <person name="Tritt A."/>
            <person name="Adam C."/>
            <person name="Daum C."/>
            <person name="Floudas D."/>
            <person name="Sun H."/>
            <person name="Yadav J.S."/>
            <person name="Pangilinan J."/>
            <person name="Larsson K.H."/>
            <person name="Matsuura K."/>
            <person name="Barry K."/>
            <person name="Labutti K."/>
            <person name="Kuo R."/>
            <person name="Ohm R.A."/>
            <person name="Bhattacharya S.S."/>
            <person name="Shirouzu T."/>
            <person name="Yoshinaga Y."/>
            <person name="Martin F.M."/>
            <person name="Grigoriev I.V."/>
            <person name="Hibbett D.S."/>
        </authorList>
    </citation>
    <scope>NUCLEOTIDE SEQUENCE [LARGE SCALE GENOMIC DNA]</scope>
    <source>
        <strain evidence="1 2">CBS 109695</strain>
    </source>
</reference>
<dbReference type="Proteomes" id="UP000076532">
    <property type="component" value="Unassembled WGS sequence"/>
</dbReference>